<dbReference type="SUPFAM" id="SSF49899">
    <property type="entry name" value="Concanavalin A-like lectins/glucanases"/>
    <property type="match status" value="1"/>
</dbReference>
<reference evidence="4 5" key="1">
    <citation type="submission" date="2020-12" db="EMBL/GenBank/DDBJ databases">
        <title>Metabolic potential, ecology and presence of endohyphal bacteria is reflected in genomic diversity of Mucoromycotina.</title>
        <authorList>
            <person name="Muszewska A."/>
            <person name="Okrasinska A."/>
            <person name="Steczkiewicz K."/>
            <person name="Drgas O."/>
            <person name="Orlowska M."/>
            <person name="Perlinska-Lenart U."/>
            <person name="Aleksandrzak-Piekarczyk T."/>
            <person name="Szatraj K."/>
            <person name="Zielenkiewicz U."/>
            <person name="Pilsyk S."/>
            <person name="Malc E."/>
            <person name="Mieczkowski P."/>
            <person name="Kruszewska J.S."/>
            <person name="Biernat P."/>
            <person name="Pawlowska J."/>
        </authorList>
    </citation>
    <scope>NUCLEOTIDE SEQUENCE [LARGE SCALE GENOMIC DNA]</scope>
    <source>
        <strain evidence="4 5">CBS 142.35</strain>
    </source>
</reference>
<dbReference type="Proteomes" id="UP000646827">
    <property type="component" value="Unassembled WGS sequence"/>
</dbReference>
<dbReference type="PANTHER" id="PTHR34002">
    <property type="entry name" value="BLR1656 PROTEIN"/>
    <property type="match status" value="1"/>
</dbReference>
<dbReference type="GO" id="GO:0000272">
    <property type="term" value="P:polysaccharide catabolic process"/>
    <property type="evidence" value="ECO:0007669"/>
    <property type="project" value="UniProtKB-KW"/>
</dbReference>
<protein>
    <submittedName>
        <fullName evidence="4">Uncharacterized protein</fullName>
    </submittedName>
</protein>
<evidence type="ECO:0000256" key="1">
    <source>
        <dbReference type="ARBA" id="ARBA00005519"/>
    </source>
</evidence>
<dbReference type="OrthoDB" id="95118at2759"/>
<evidence type="ECO:0000313" key="4">
    <source>
        <dbReference type="EMBL" id="KAG2217709.1"/>
    </source>
</evidence>
<gene>
    <name evidence="4" type="ORF">INT45_009072</name>
</gene>
<dbReference type="AlphaFoldDB" id="A0A8H7RTV3"/>
<keyword evidence="3" id="KW-0732">Signal</keyword>
<evidence type="ECO:0000256" key="2">
    <source>
        <dbReference type="RuleBase" id="RU361163"/>
    </source>
</evidence>
<dbReference type="Gene3D" id="2.60.120.180">
    <property type="match status" value="1"/>
</dbReference>
<keyword evidence="2" id="KW-0326">Glycosidase</keyword>
<dbReference type="InterPro" id="IPR013319">
    <property type="entry name" value="GH11/12"/>
</dbReference>
<keyword evidence="2" id="KW-0119">Carbohydrate metabolism</keyword>
<dbReference type="InterPro" id="IPR002594">
    <property type="entry name" value="GH12"/>
</dbReference>
<keyword evidence="5" id="KW-1185">Reference proteome</keyword>
<accession>A0A8H7RTV3</accession>
<feature type="signal peptide" evidence="3">
    <location>
        <begin position="1"/>
        <end position="18"/>
    </location>
</feature>
<proteinExistence type="inferred from homology"/>
<dbReference type="GO" id="GO:0008810">
    <property type="term" value="F:cellulase activity"/>
    <property type="evidence" value="ECO:0007669"/>
    <property type="project" value="InterPro"/>
</dbReference>
<evidence type="ECO:0000256" key="3">
    <source>
        <dbReference type="SAM" id="SignalP"/>
    </source>
</evidence>
<keyword evidence="2" id="KW-0624">Polysaccharide degradation</keyword>
<dbReference type="EMBL" id="JAEPRB010000278">
    <property type="protein sequence ID" value="KAG2217709.1"/>
    <property type="molecule type" value="Genomic_DNA"/>
</dbReference>
<keyword evidence="2" id="KW-0378">Hydrolase</keyword>
<comment type="caution">
    <text evidence="4">The sequence shown here is derived from an EMBL/GenBank/DDBJ whole genome shotgun (WGS) entry which is preliminary data.</text>
</comment>
<sequence length="242" mass="26579">MQLKLFTALSTLVTFVLGSPLLLNKRAELCGQWDNESVGDYIVYNNLWGMGSGDGSQCTEVLGLDGNTLSWRTSWSWSGGPYDVKSYANAAYLFDPKVISDISNIPFTWSWSYTGSDDMVANVAFDLWTSTSSTGDYEYEIMIWLAAFNGAGPLGSSVGTFSYEGTRWTLYKGTNGAQTVYSFIASNNIESLTSNALPFITHLVDNGYLDKSQYLRAIQSGTEPFLGTNAELTSTKYSVEIN</sequence>
<feature type="chain" id="PRO_5034809741" evidence="3">
    <location>
        <begin position="19"/>
        <end position="242"/>
    </location>
</feature>
<evidence type="ECO:0000313" key="5">
    <source>
        <dbReference type="Proteomes" id="UP000646827"/>
    </source>
</evidence>
<dbReference type="PANTHER" id="PTHR34002:SF9">
    <property type="entry name" value="XYLOGLUCAN-SPECIFIC ENDO-BETA-1,4-GLUCANASE A"/>
    <property type="match status" value="1"/>
</dbReference>
<organism evidence="4 5">
    <name type="scientific">Circinella minor</name>
    <dbReference type="NCBI Taxonomy" id="1195481"/>
    <lineage>
        <taxon>Eukaryota</taxon>
        <taxon>Fungi</taxon>
        <taxon>Fungi incertae sedis</taxon>
        <taxon>Mucoromycota</taxon>
        <taxon>Mucoromycotina</taxon>
        <taxon>Mucoromycetes</taxon>
        <taxon>Mucorales</taxon>
        <taxon>Lichtheimiaceae</taxon>
        <taxon>Circinella</taxon>
    </lineage>
</organism>
<dbReference type="Pfam" id="PF01670">
    <property type="entry name" value="Glyco_hydro_12"/>
    <property type="match status" value="1"/>
</dbReference>
<comment type="similarity">
    <text evidence="1 2">Belongs to the glycosyl hydrolase 12 (cellulase H) family.</text>
</comment>
<name>A0A8H7RTV3_9FUNG</name>
<dbReference type="InterPro" id="IPR013320">
    <property type="entry name" value="ConA-like_dom_sf"/>
</dbReference>